<evidence type="ECO:0000259" key="7">
    <source>
        <dbReference type="Pfam" id="PF00176"/>
    </source>
</evidence>
<feature type="compositionally biased region" description="Gly residues" evidence="6">
    <location>
        <begin position="219"/>
        <end position="228"/>
    </location>
</feature>
<feature type="compositionally biased region" description="Basic and acidic residues" evidence="6">
    <location>
        <begin position="155"/>
        <end position="165"/>
    </location>
</feature>
<sequence>MAPHPSNPRLPIWHTGNSSQSPTSAPRGDGDGNGSENQQTSHDFVPGDIGSSYQSTSNGSQSRPEPGLHNIQLHRQHGTNQLTLSHQHAFHGSGFTTGTPNSHIASSRAQVPTGTPYLGINTGMDFDGSSQPDPPDTLPRPSISPPQRQTVAGKRKADTHERPSESTKAPKTGADQDAGWQSHGGLADERLSSGGDSSESNGNSTSVGKPPGGKSSCPPGGGGGGGGDTTSDTEPRSTEKPLRSLPEIVMRLLKDARPTGLDLYTKSSRQFYIRVGTLCSGTDAPIHIMNLFAALKNCEGNQVFTTINCFGCEIEPFKQSFLMRNSKPELLFRDARDFAEGNAERARLVTGAVADIPSVDLFVAGTSCVDFSSLSSTKVRDFAGLAHALKEWKMLQEKHGDKLSRQHLSDDDWRAAIDAMLEQTEKKNTSTKTFGAGMNYIKARQPMIVIFENVESAPWEKWVGIVFPLMGYAATVQKLDTKHFHLPQTRSRKYLIAFSHAAFTLEGARTLCTLLDKKILPKLKHTHSNTVLDFLLPPNSLELHRARNEMELAAQAVRERETNWSFSKTRHSSYRRNKGIPDRRDWIRWDENSSSNAPANMWKPWENRQPCRVSDLLECVFTTGLYGKEDKDERKIVHGQYDLRFKAQVIDCSQNVDRLGPTTVFGRTGCLTPNAIPVLTLEARPITGTESLRLQGLPVENFDMSVETQAQLQDLAGNAMTTTVVGAVILAALSAIARVAEQEEFSWLADMFHRGSFKINGKILNSFQGVNTNIDHGPQKLLHIKLYAYVVPRAQIAHNARIISEHHAISQGGVREILDLGERARRRCVCHHILAYSSIELHVCTVCGASFCKSCKGNPDHALVKSPESLEDLKSLPYSQAEYEFRKRFPPILWMRSETNSFVPKLDKALLKSTYSDAQRLELTKAIIQGLCHCTYQLQFVEITDTVRLEYTADAAFIFRAVVEKAEIIWYLHLDEWSDAGKKLSGVLTTGQPIARAVLGPEEQNQFPGARAWEFWVPHKICFPLKFEVQEQQSLCLTEVGSLGSMPARSQRPIKELQGSVWTFHPECGFPEHALWVHDGYHQKLFLFKNIDPIGRAQEDVFVVSPVSRDMGRTPIPETRPVLLQFDVSDQIHRNFKNVLIDDGDFLIQSGKTLPIQGFVDGWWESLDKHSVRVEAFPNFKFEDVRALAKGAPTSIRRCDSPGAATDYNSCDKYQSLLTTSLPIIGKDEEAVKIQEVLKSLDLAQQLDLAEFARLIGPCYSAVEMGLVGTGNKVSVIQEDVALSSDCETCAPRIPEVHYVKAETGGGMGSRASGPVVARHSEPDQQHYEHGLQSKPTALQIDHNVTAEFNDGGMKKHGNRYVDIRFVANGHALLHQARAHLPQHPAHYGDTTETTGAFTMEFGVIENPRVVLPLANVSAPEPVACEDAIQPSGFQRGLSLFKEQSDSLQWMLAREEVEPTTHFVETEVAEVYHEKFHLRVRADAKRPVVRRGRVVADSVGFGKTAVCLGLIDVQNKTDRRDFLDMRRRNDHLNGLVHLHATLVIVPNQLTQQWVNEAKRFLSPRQYNIVKIEKFNELQKQGVAGLKRADIIICSNKVFQENMYHSELSRYCGTNGLDKIRTLQKVYRAWYKRLQAHLSQVRDDVVQILEQKNQTLARQQRRSLRRDLAQIRDHHQNRDGEEGLSFVPSVPEAKKPRGKAAAKATQYGDIDWEPLLLLEFFSFSRIIWDEFPYENIPVTEFVANCATTSKWMLSGTPPLETLGDICKVAYLFNVHVARPLQMIKGRQPPVCEHEPLAPHSDLESTSLFQSRHSPMVLLERHEQSLDFVRVFMRKNDRKTEVCKFDIPLVLTMSPLSLLSYAELQLELRSRQYNANNVGSDARRRLMSRIAWKGKEIGRDRSMEALMIRASASSEDVLRQSGLTGSTDLEACKALLAITEKEIQGMEDRGRELFAKAVFLGYRLTFITIPKTTNSQSTQEERQLSYYENLVELVEAILNFDINIFQSWDAFESAMRMLIWSEGMRTALGAFRYLPRDALPDLLRKIFNGMSICEPPAEQPVWPSGDRFNENTKEEFLKNLAAQKKYHEIFREWLTKTPLHSRRWYFADKVQDLDPAEEELLRLEWEEKVTWENEYNASEEGGSRVVVPISKLRAPMEISRPDDFDLDHLKEIDACRRTKHAELRNVSDEEVRAIAAELPGYKDTKVFWEEECNRRGLIAKSTDKKDVLIARVAADRANIATDTDYVSPEFCGLSPADFPQEGKKRVRGGTMEVIFDQYMQDSDAFSRVLERIVVAHARRNLQNVIADILQGTWVCHKAECRKTYEAHYISLLCGHIFCAQPDDGQRCGVGECQRRVKHVCIPLSKITQPERVIAADCLSGAITEDPSPYLASAPAYEQSTKGPKARAVINLIARTKKSEQVVVFVQNMAMEKDIYSELAAAGIDHVDFLKLHRNEAESLELFKQGKGKVLVQTINSEQAAGSNLHNANHVIFVSPLVSRKQSEWDDHMKQAMGRCVRFRQTKTVYVYHMLMEETIEVDTLEWRMKKEIIVKDGQAAARFNECSTNEFLARCDDDSTAPELQLAPDESRAVSILPRDDIQHLMGDDYLSLASIKALRTIDEAIADNGVEQTEGAETGEVDYLIEPEVYYDDHVHPPSHGPPKIPRMLKIRSWVE</sequence>
<dbReference type="Pfam" id="PF00271">
    <property type="entry name" value="Helicase_C"/>
    <property type="match status" value="1"/>
</dbReference>
<feature type="compositionally biased region" description="Polar residues" evidence="6">
    <location>
        <begin position="15"/>
        <end position="24"/>
    </location>
</feature>
<dbReference type="GO" id="GO:0006281">
    <property type="term" value="P:DNA repair"/>
    <property type="evidence" value="ECO:0007669"/>
    <property type="project" value="TreeGrafter"/>
</dbReference>
<dbReference type="PANTHER" id="PTHR45626:SF26">
    <property type="entry name" value="FAMILY HELICASE, PUTATIVE (AFU_ORTHOLOGUE AFUA_2G09120)-RELATED"/>
    <property type="match status" value="1"/>
</dbReference>
<feature type="domain" description="SNF2 N-terminal" evidence="7">
    <location>
        <begin position="1444"/>
        <end position="1598"/>
    </location>
</feature>
<feature type="compositionally biased region" description="Basic and acidic residues" evidence="6">
    <location>
        <begin position="233"/>
        <end position="242"/>
    </location>
</feature>
<dbReference type="Gene3D" id="3.40.50.300">
    <property type="entry name" value="P-loop containing nucleotide triphosphate hydrolases"/>
    <property type="match status" value="2"/>
</dbReference>
<evidence type="ECO:0000256" key="4">
    <source>
        <dbReference type="ARBA" id="ARBA00022801"/>
    </source>
</evidence>
<evidence type="ECO:0008006" key="11">
    <source>
        <dbReference type="Google" id="ProtNLM"/>
    </source>
</evidence>
<evidence type="ECO:0000256" key="2">
    <source>
        <dbReference type="ARBA" id="ARBA00022679"/>
    </source>
</evidence>
<keyword evidence="5" id="KW-0067">ATP-binding</keyword>
<dbReference type="Pfam" id="PF00176">
    <property type="entry name" value="SNF2-rel_dom"/>
    <property type="match status" value="1"/>
</dbReference>
<dbReference type="GO" id="GO:0016787">
    <property type="term" value="F:hydrolase activity"/>
    <property type="evidence" value="ECO:0007669"/>
    <property type="project" value="UniProtKB-KW"/>
</dbReference>
<dbReference type="InterPro" id="IPR000330">
    <property type="entry name" value="SNF2_N"/>
</dbReference>
<dbReference type="SUPFAM" id="SSF52540">
    <property type="entry name" value="P-loop containing nucleoside triphosphate hydrolases"/>
    <property type="match status" value="2"/>
</dbReference>
<dbReference type="Gene3D" id="3.40.50.150">
    <property type="entry name" value="Vaccinia Virus protein VP39"/>
    <property type="match status" value="1"/>
</dbReference>
<gene>
    <name evidence="9" type="ORF">N8I77_008309</name>
</gene>
<dbReference type="EMBL" id="JAUJFL010000004">
    <property type="protein sequence ID" value="KAK2605475.1"/>
    <property type="molecule type" value="Genomic_DNA"/>
</dbReference>
<dbReference type="InterPro" id="IPR029063">
    <property type="entry name" value="SAM-dependent_MTases_sf"/>
</dbReference>
<evidence type="ECO:0000313" key="10">
    <source>
        <dbReference type="Proteomes" id="UP001265746"/>
    </source>
</evidence>
<keyword evidence="10" id="KW-1185">Reference proteome</keyword>
<evidence type="ECO:0000256" key="1">
    <source>
        <dbReference type="ARBA" id="ARBA00022603"/>
    </source>
</evidence>
<dbReference type="InterPro" id="IPR027417">
    <property type="entry name" value="P-loop_NTPase"/>
</dbReference>
<feature type="compositionally biased region" description="Polar residues" evidence="6">
    <location>
        <begin position="94"/>
        <end position="113"/>
    </location>
</feature>
<evidence type="ECO:0000256" key="5">
    <source>
        <dbReference type="ARBA" id="ARBA00022840"/>
    </source>
</evidence>
<protein>
    <recommendedName>
        <fullName evidence="11">Helicase ATP-binding domain-containing protein</fullName>
    </recommendedName>
</protein>
<keyword evidence="1" id="KW-0489">Methyltransferase</keyword>
<evidence type="ECO:0000256" key="6">
    <source>
        <dbReference type="SAM" id="MobiDB-lite"/>
    </source>
</evidence>
<organism evidence="9 10">
    <name type="scientific">Phomopsis amygdali</name>
    <name type="common">Fusicoccum amygdali</name>
    <dbReference type="NCBI Taxonomy" id="1214568"/>
    <lineage>
        <taxon>Eukaryota</taxon>
        <taxon>Fungi</taxon>
        <taxon>Dikarya</taxon>
        <taxon>Ascomycota</taxon>
        <taxon>Pezizomycotina</taxon>
        <taxon>Sordariomycetes</taxon>
        <taxon>Sordariomycetidae</taxon>
        <taxon>Diaporthales</taxon>
        <taxon>Diaporthaceae</taxon>
        <taxon>Diaporthe</taxon>
    </lineage>
</organism>
<name>A0AAD9SEX9_PHOAM</name>
<dbReference type="GO" id="GO:0008094">
    <property type="term" value="F:ATP-dependent activity, acting on DNA"/>
    <property type="evidence" value="ECO:0007669"/>
    <property type="project" value="TreeGrafter"/>
</dbReference>
<dbReference type="InterPro" id="IPR050628">
    <property type="entry name" value="SNF2_RAD54_helicase_TF"/>
</dbReference>
<dbReference type="GO" id="GO:0005634">
    <property type="term" value="C:nucleus"/>
    <property type="evidence" value="ECO:0007669"/>
    <property type="project" value="TreeGrafter"/>
</dbReference>
<dbReference type="GO" id="GO:0032259">
    <property type="term" value="P:methylation"/>
    <property type="evidence" value="ECO:0007669"/>
    <property type="project" value="UniProtKB-KW"/>
</dbReference>
<keyword evidence="3" id="KW-0547">Nucleotide-binding</keyword>
<feature type="compositionally biased region" description="Low complexity" evidence="6">
    <location>
        <begin position="50"/>
        <end position="62"/>
    </location>
</feature>
<keyword evidence="2" id="KW-0808">Transferase</keyword>
<dbReference type="PANTHER" id="PTHR45626">
    <property type="entry name" value="TRANSCRIPTION TERMINATION FACTOR 2-RELATED"/>
    <property type="match status" value="1"/>
</dbReference>
<dbReference type="Pfam" id="PF00145">
    <property type="entry name" value="DNA_methylase"/>
    <property type="match status" value="1"/>
</dbReference>
<evidence type="ECO:0000313" key="9">
    <source>
        <dbReference type="EMBL" id="KAK2605475.1"/>
    </source>
</evidence>
<reference evidence="9" key="1">
    <citation type="submission" date="2023-06" db="EMBL/GenBank/DDBJ databases">
        <authorList>
            <person name="Noh H."/>
        </authorList>
    </citation>
    <scope>NUCLEOTIDE SEQUENCE</scope>
    <source>
        <strain evidence="9">DUCC20226</strain>
    </source>
</reference>
<feature type="region of interest" description="Disordered" evidence="6">
    <location>
        <begin position="1"/>
        <end position="68"/>
    </location>
</feature>
<feature type="compositionally biased region" description="Pro residues" evidence="6">
    <location>
        <begin position="132"/>
        <end position="144"/>
    </location>
</feature>
<feature type="region of interest" description="Disordered" evidence="6">
    <location>
        <begin position="90"/>
        <end position="246"/>
    </location>
</feature>
<keyword evidence="4" id="KW-0378">Hydrolase</keyword>
<feature type="compositionally biased region" description="Low complexity" evidence="6">
    <location>
        <begin position="192"/>
        <end position="218"/>
    </location>
</feature>
<evidence type="ECO:0000259" key="8">
    <source>
        <dbReference type="Pfam" id="PF00271"/>
    </source>
</evidence>
<dbReference type="Proteomes" id="UP001265746">
    <property type="component" value="Unassembled WGS sequence"/>
</dbReference>
<dbReference type="SUPFAM" id="SSF53335">
    <property type="entry name" value="S-adenosyl-L-methionine-dependent methyltransferases"/>
    <property type="match status" value="1"/>
</dbReference>
<proteinExistence type="predicted"/>
<dbReference type="GO" id="GO:0005524">
    <property type="term" value="F:ATP binding"/>
    <property type="evidence" value="ECO:0007669"/>
    <property type="project" value="UniProtKB-KW"/>
</dbReference>
<dbReference type="InterPro" id="IPR001650">
    <property type="entry name" value="Helicase_C-like"/>
</dbReference>
<dbReference type="GO" id="GO:0008168">
    <property type="term" value="F:methyltransferase activity"/>
    <property type="evidence" value="ECO:0007669"/>
    <property type="project" value="UniProtKB-KW"/>
</dbReference>
<dbReference type="InterPro" id="IPR001525">
    <property type="entry name" value="C5_MeTfrase"/>
</dbReference>
<evidence type="ECO:0000256" key="3">
    <source>
        <dbReference type="ARBA" id="ARBA00022741"/>
    </source>
</evidence>
<comment type="caution">
    <text evidence="9">The sequence shown here is derived from an EMBL/GenBank/DDBJ whole genome shotgun (WGS) entry which is preliminary data.</text>
</comment>
<accession>A0AAD9SEX9</accession>
<feature type="domain" description="Helicase C-terminal" evidence="8">
    <location>
        <begin position="2402"/>
        <end position="2516"/>
    </location>
</feature>